<keyword evidence="3" id="KW-0251">Elongation factor</keyword>
<dbReference type="EMBL" id="BSXU01000051">
    <property type="protein sequence ID" value="GMG19043.1"/>
    <property type="molecule type" value="Genomic_DNA"/>
</dbReference>
<keyword evidence="9" id="KW-1185">Reference proteome</keyword>
<keyword evidence="1" id="KW-0963">Cytoplasm</keyword>
<feature type="domain" description="Translation elongation factor EFG/EF2" evidence="7">
    <location>
        <begin position="44"/>
        <end position="85"/>
    </location>
</feature>
<dbReference type="Proteomes" id="UP001165063">
    <property type="component" value="Unassembled WGS sequence"/>
</dbReference>
<evidence type="ECO:0000256" key="6">
    <source>
        <dbReference type="ARBA" id="ARBA00049117"/>
    </source>
</evidence>
<sequence length="144" mass="16218">MKMKKFSVSPVVQVAVKVKKGNDLPKLVEGLKRLSKSDSHVSCVVQYLNEINDHVSPGFQWAVKEGPILGEALRCVRFSILDVTLPGEESLSLLCCWLSQESKNLWLKFNVHNLHAIGGIYSVLNKKRSQVVSDPRRKTRYSIV</sequence>
<dbReference type="AlphaFoldDB" id="A0A9W7DG82"/>
<dbReference type="Pfam" id="PF03764">
    <property type="entry name" value="EFG_IV"/>
    <property type="match status" value="1"/>
</dbReference>
<dbReference type="InterPro" id="IPR020568">
    <property type="entry name" value="Ribosomal_Su5_D2-typ_SF"/>
</dbReference>
<keyword evidence="2" id="KW-0547">Nucleotide-binding</keyword>
<dbReference type="SUPFAM" id="SSF54211">
    <property type="entry name" value="Ribosomal protein S5 domain 2-like"/>
    <property type="match status" value="1"/>
</dbReference>
<comment type="catalytic activity">
    <reaction evidence="6">
        <text>GTP + H2O = GDP + phosphate + H(+)</text>
        <dbReference type="Rhea" id="RHEA:19669"/>
        <dbReference type="ChEBI" id="CHEBI:15377"/>
        <dbReference type="ChEBI" id="CHEBI:15378"/>
        <dbReference type="ChEBI" id="CHEBI:37565"/>
        <dbReference type="ChEBI" id="CHEBI:43474"/>
        <dbReference type="ChEBI" id="CHEBI:58189"/>
    </reaction>
    <physiologicalReaction direction="left-to-right" evidence="6">
        <dbReference type="Rhea" id="RHEA:19670"/>
    </physiologicalReaction>
</comment>
<gene>
    <name evidence="8" type="ORF">Amon01_000016600</name>
</gene>
<dbReference type="PANTHER" id="PTHR42908">
    <property type="entry name" value="TRANSLATION ELONGATION FACTOR-RELATED"/>
    <property type="match status" value="1"/>
</dbReference>
<keyword evidence="5" id="KW-0342">GTP-binding</keyword>
<dbReference type="GO" id="GO:0005829">
    <property type="term" value="C:cytosol"/>
    <property type="evidence" value="ECO:0007669"/>
    <property type="project" value="TreeGrafter"/>
</dbReference>
<protein>
    <submittedName>
        <fullName evidence="8">Unnamed protein product</fullName>
    </submittedName>
</protein>
<dbReference type="OrthoDB" id="203at2759"/>
<evidence type="ECO:0000256" key="5">
    <source>
        <dbReference type="ARBA" id="ARBA00023134"/>
    </source>
</evidence>
<comment type="caution">
    <text evidence="8">The sequence shown here is derived from an EMBL/GenBank/DDBJ whole genome shotgun (WGS) entry which is preliminary data.</text>
</comment>
<name>A0A9W7DG82_AMBMO</name>
<dbReference type="GO" id="GO:0003746">
    <property type="term" value="F:translation elongation factor activity"/>
    <property type="evidence" value="ECO:0007669"/>
    <property type="project" value="UniProtKB-KW"/>
</dbReference>
<dbReference type="InterPro" id="IPR014721">
    <property type="entry name" value="Ribsml_uS5_D2-typ_fold_subgr"/>
</dbReference>
<dbReference type="GO" id="GO:0043022">
    <property type="term" value="F:ribosome binding"/>
    <property type="evidence" value="ECO:0007669"/>
    <property type="project" value="TreeGrafter"/>
</dbReference>
<dbReference type="PANTHER" id="PTHR42908:SF10">
    <property type="entry name" value="EUKARYOTIC TRANSLATION ELONGATION FACTOR 2"/>
    <property type="match status" value="1"/>
</dbReference>
<dbReference type="GO" id="GO:0005525">
    <property type="term" value="F:GTP binding"/>
    <property type="evidence" value="ECO:0007669"/>
    <property type="project" value="UniProtKB-KW"/>
</dbReference>
<dbReference type="SUPFAM" id="SSF54980">
    <property type="entry name" value="EF-G C-terminal domain-like"/>
    <property type="match status" value="1"/>
</dbReference>
<evidence type="ECO:0000313" key="8">
    <source>
        <dbReference type="EMBL" id="GMG19043.1"/>
    </source>
</evidence>
<evidence type="ECO:0000259" key="7">
    <source>
        <dbReference type="Pfam" id="PF03764"/>
    </source>
</evidence>
<evidence type="ECO:0000256" key="3">
    <source>
        <dbReference type="ARBA" id="ARBA00022768"/>
    </source>
</evidence>
<evidence type="ECO:0000313" key="9">
    <source>
        <dbReference type="Proteomes" id="UP001165063"/>
    </source>
</evidence>
<proteinExistence type="predicted"/>
<dbReference type="GO" id="GO:1990904">
    <property type="term" value="C:ribonucleoprotein complex"/>
    <property type="evidence" value="ECO:0007669"/>
    <property type="project" value="TreeGrafter"/>
</dbReference>
<dbReference type="InterPro" id="IPR035647">
    <property type="entry name" value="EFG_III/V"/>
</dbReference>
<keyword evidence="4" id="KW-0648">Protein biosynthesis</keyword>
<dbReference type="GO" id="GO:0003924">
    <property type="term" value="F:GTPase activity"/>
    <property type="evidence" value="ECO:0007669"/>
    <property type="project" value="TreeGrafter"/>
</dbReference>
<organism evidence="8 9">
    <name type="scientific">Ambrosiozyma monospora</name>
    <name type="common">Yeast</name>
    <name type="synonym">Endomycopsis monosporus</name>
    <dbReference type="NCBI Taxonomy" id="43982"/>
    <lineage>
        <taxon>Eukaryota</taxon>
        <taxon>Fungi</taxon>
        <taxon>Dikarya</taxon>
        <taxon>Ascomycota</taxon>
        <taxon>Saccharomycotina</taxon>
        <taxon>Pichiomycetes</taxon>
        <taxon>Pichiales</taxon>
        <taxon>Pichiaceae</taxon>
        <taxon>Ambrosiozyma</taxon>
    </lineage>
</organism>
<evidence type="ECO:0000256" key="4">
    <source>
        <dbReference type="ARBA" id="ARBA00022917"/>
    </source>
</evidence>
<reference evidence="8" key="1">
    <citation type="submission" date="2023-04" db="EMBL/GenBank/DDBJ databases">
        <title>Ambrosiozyma monospora NBRC 1965.</title>
        <authorList>
            <person name="Ichikawa N."/>
            <person name="Sato H."/>
            <person name="Tonouchi N."/>
        </authorList>
    </citation>
    <scope>NUCLEOTIDE SEQUENCE</scope>
    <source>
        <strain evidence="8">NBRC 1965</strain>
    </source>
</reference>
<evidence type="ECO:0000256" key="1">
    <source>
        <dbReference type="ARBA" id="ARBA00022490"/>
    </source>
</evidence>
<dbReference type="Gene3D" id="3.30.230.10">
    <property type="match status" value="1"/>
</dbReference>
<evidence type="ECO:0000256" key="2">
    <source>
        <dbReference type="ARBA" id="ARBA00022741"/>
    </source>
</evidence>
<dbReference type="InterPro" id="IPR005517">
    <property type="entry name" value="Transl_elong_EFG/EF2_IV"/>
</dbReference>
<accession>A0A9W7DG82</accession>